<dbReference type="SMART" id="SM00849">
    <property type="entry name" value="Lactamase_B"/>
    <property type="match status" value="1"/>
</dbReference>
<keyword evidence="3" id="KW-1185">Reference proteome</keyword>
<dbReference type="InterPro" id="IPR036388">
    <property type="entry name" value="WH-like_DNA-bd_sf"/>
</dbReference>
<dbReference type="InterPro" id="IPR050662">
    <property type="entry name" value="Sec-metab_biosynth-thioest"/>
</dbReference>
<protein>
    <submittedName>
        <fullName evidence="2">MBL fold metallo-hydrolase</fullName>
    </submittedName>
</protein>
<dbReference type="InterPro" id="IPR048933">
    <property type="entry name" value="B_lactamase-like_C"/>
</dbReference>
<dbReference type="SUPFAM" id="SSF56281">
    <property type="entry name" value="Metallo-hydrolase/oxidoreductase"/>
    <property type="match status" value="1"/>
</dbReference>
<sequence length="334" mass="37382">MLRSPPAYGEPVAIADDIFWLRVRLPFALDHVNLWLCSDHDGWTVIDTGYGDAPTRTMWQELRGRLLAGRPVRRVLVTHFHPDHVGQAGWLCEATGAELWMSRTEWLTGRMLALDATESAVAETERCYRQAGMPDEAIVRQRSRGNTYRRGVGELPPAFVRLRAGDRIALAGSTFEVLIGEGHAPEQVTLYCEERRLLIAADQILPRISPVIGVWPSQPDADPLADYLGSLEQYRQLPEDTEVLPSHGLPFQGLHHRLEELVAHHEERLEATLAACRHPTTAAGVLETLFPRALDAHQTGFALAETLAHLNYLLGQGMLRRWPGPNGVLLYRSH</sequence>
<evidence type="ECO:0000313" key="3">
    <source>
        <dbReference type="Proteomes" id="UP001375743"/>
    </source>
</evidence>
<dbReference type="EMBL" id="JBBLZC010000026">
    <property type="protein sequence ID" value="MEK0085403.1"/>
    <property type="molecule type" value="Genomic_DNA"/>
</dbReference>
<dbReference type="Pfam" id="PF00753">
    <property type="entry name" value="Lactamase_B"/>
    <property type="match status" value="1"/>
</dbReference>
<gene>
    <name evidence="2" type="ORF">U1T56_19800</name>
</gene>
<feature type="domain" description="Metallo-beta-lactamase" evidence="1">
    <location>
        <begin position="31"/>
        <end position="247"/>
    </location>
</feature>
<evidence type="ECO:0000259" key="1">
    <source>
        <dbReference type="SMART" id="SM00849"/>
    </source>
</evidence>
<name>A0ABU8XW29_9PROT</name>
<dbReference type="RefSeq" id="WP_418161251.1">
    <property type="nucleotide sequence ID" value="NZ_JBBLZC010000026.1"/>
</dbReference>
<comment type="caution">
    <text evidence="2">The sequence shown here is derived from an EMBL/GenBank/DDBJ whole genome shotgun (WGS) entry which is preliminary data.</text>
</comment>
<dbReference type="Gene3D" id="3.60.15.10">
    <property type="entry name" value="Ribonuclease Z/Hydroxyacylglutathione hydrolase-like"/>
    <property type="match status" value="1"/>
</dbReference>
<dbReference type="Gene3D" id="1.10.10.10">
    <property type="entry name" value="Winged helix-like DNA-binding domain superfamily/Winged helix DNA-binding domain"/>
    <property type="match status" value="1"/>
</dbReference>
<reference evidence="2 3" key="1">
    <citation type="submission" date="2024-01" db="EMBL/GenBank/DDBJ databases">
        <title>Multi-omics insights into the function and evolution of sodium benzoate biodegradation pathways in Benzoatithermus flavus gen. nov., sp. nov. from hot spring.</title>
        <authorList>
            <person name="Hu C.-J."/>
            <person name="Li W.-J."/>
        </authorList>
    </citation>
    <scope>NUCLEOTIDE SEQUENCE [LARGE SCALE GENOMIC DNA]</scope>
    <source>
        <strain evidence="2 3">SYSU G07066</strain>
    </source>
</reference>
<evidence type="ECO:0000313" key="2">
    <source>
        <dbReference type="EMBL" id="MEK0085403.1"/>
    </source>
</evidence>
<accession>A0ABU8XW29</accession>
<proteinExistence type="predicted"/>
<dbReference type="Proteomes" id="UP001375743">
    <property type="component" value="Unassembled WGS sequence"/>
</dbReference>
<dbReference type="PANTHER" id="PTHR23131">
    <property type="entry name" value="ENDORIBONUCLEASE LACTB2"/>
    <property type="match status" value="1"/>
</dbReference>
<dbReference type="InterPro" id="IPR001279">
    <property type="entry name" value="Metallo-B-lactamas"/>
</dbReference>
<organism evidence="2 3">
    <name type="scientific">Benzoatithermus flavus</name>
    <dbReference type="NCBI Taxonomy" id="3108223"/>
    <lineage>
        <taxon>Bacteria</taxon>
        <taxon>Pseudomonadati</taxon>
        <taxon>Pseudomonadota</taxon>
        <taxon>Alphaproteobacteria</taxon>
        <taxon>Geminicoccales</taxon>
        <taxon>Geminicoccaceae</taxon>
        <taxon>Benzoatithermus</taxon>
    </lineage>
</organism>
<dbReference type="Pfam" id="PF21221">
    <property type="entry name" value="B_lactamase-like_C"/>
    <property type="match status" value="1"/>
</dbReference>
<dbReference type="InterPro" id="IPR036866">
    <property type="entry name" value="RibonucZ/Hydroxyglut_hydro"/>
</dbReference>
<dbReference type="PANTHER" id="PTHR23131:SF4">
    <property type="entry name" value="METALLO-BETA-LACTAMASE SUPERFAMILY POTEIN"/>
    <property type="match status" value="1"/>
</dbReference>